<evidence type="ECO:0000313" key="3">
    <source>
        <dbReference type="Proteomes" id="UP000271162"/>
    </source>
</evidence>
<evidence type="ECO:0000256" key="1">
    <source>
        <dbReference type="SAM" id="MobiDB-lite"/>
    </source>
</evidence>
<dbReference type="Proteomes" id="UP000271162">
    <property type="component" value="Unassembled WGS sequence"/>
</dbReference>
<proteinExistence type="predicted"/>
<name>A0A0N4YFW1_NIPBR</name>
<accession>A0A0N4YFW1</accession>
<protein>
    <submittedName>
        <fullName evidence="2 4">Uncharacterized protein</fullName>
    </submittedName>
</protein>
<dbReference type="EMBL" id="UYSL01021835">
    <property type="protein sequence ID" value="VDL79261.1"/>
    <property type="molecule type" value="Genomic_DNA"/>
</dbReference>
<gene>
    <name evidence="2" type="ORF">NBR_LOCUS15667</name>
</gene>
<evidence type="ECO:0000313" key="4">
    <source>
        <dbReference type="WBParaSite" id="NBR_0001566601-mRNA-1"/>
    </source>
</evidence>
<feature type="compositionally biased region" description="Acidic residues" evidence="1">
    <location>
        <begin position="58"/>
        <end position="70"/>
    </location>
</feature>
<dbReference type="OMA" id="SAHTCAI"/>
<reference evidence="4" key="1">
    <citation type="submission" date="2017-02" db="UniProtKB">
        <authorList>
            <consortium name="WormBaseParasite"/>
        </authorList>
    </citation>
    <scope>IDENTIFICATION</scope>
</reference>
<reference evidence="2 3" key="2">
    <citation type="submission" date="2018-11" db="EMBL/GenBank/DDBJ databases">
        <authorList>
            <consortium name="Pathogen Informatics"/>
        </authorList>
    </citation>
    <scope>NUCLEOTIDE SEQUENCE [LARGE SCALE GENOMIC DNA]</scope>
</reference>
<keyword evidence="3" id="KW-1185">Reference proteome</keyword>
<evidence type="ECO:0000313" key="2">
    <source>
        <dbReference type="EMBL" id="VDL79261.1"/>
    </source>
</evidence>
<organism evidence="4">
    <name type="scientific">Nippostrongylus brasiliensis</name>
    <name type="common">Rat hookworm</name>
    <dbReference type="NCBI Taxonomy" id="27835"/>
    <lineage>
        <taxon>Eukaryota</taxon>
        <taxon>Metazoa</taxon>
        <taxon>Ecdysozoa</taxon>
        <taxon>Nematoda</taxon>
        <taxon>Chromadorea</taxon>
        <taxon>Rhabditida</taxon>
        <taxon>Rhabditina</taxon>
        <taxon>Rhabditomorpha</taxon>
        <taxon>Strongyloidea</taxon>
        <taxon>Heligmosomidae</taxon>
        <taxon>Nippostrongylus</taxon>
    </lineage>
</organism>
<feature type="region of interest" description="Disordered" evidence="1">
    <location>
        <begin position="1"/>
        <end position="24"/>
    </location>
</feature>
<sequence length="330" mass="37207">MKNLRESSQEPVKPNSSEVSDAEDEIEFEIDESLVFAEPKRQIDWPPGSISTVKAESAEADEISSDDDEPSHEKKDVNQNRDTVGAQVVAPPLSPPSSKKSIKFEKKPIKLNVTQRELLAKVQALLLNARIEDEQRKEKGEEATAADELIKAMTKIHSEYSDLIEQANERSEEVFGSIKQRAKKATIAAMVPVVTAACQEVGVSVSYRYWMDSIYRKHVYQRRGLKVELGPLCWTFEAPKVEDNYRNVAPGTLKRLVDDSVLPFSSVVFSVCRRIGCDGPLRYLVTEITGGFEIYWCVALNNRNVSFHVIILCCYSFIVLRECELKSPFD</sequence>
<feature type="region of interest" description="Disordered" evidence="1">
    <location>
        <begin position="37"/>
        <end position="101"/>
    </location>
</feature>
<dbReference type="WBParaSite" id="NBR_0001566601-mRNA-1">
    <property type="protein sequence ID" value="NBR_0001566601-mRNA-1"/>
    <property type="gene ID" value="NBR_0001566601"/>
</dbReference>
<dbReference type="AlphaFoldDB" id="A0A0N4YFW1"/>
<dbReference type="STRING" id="27835.A0A0N4YFW1"/>